<feature type="domain" description="Heterokaryon incompatibility" evidence="2">
    <location>
        <begin position="51"/>
        <end position="175"/>
    </location>
</feature>
<dbReference type="GeneID" id="54564861"/>
<evidence type="ECO:0000259" key="2">
    <source>
        <dbReference type="Pfam" id="PF06985"/>
    </source>
</evidence>
<name>A0A6A6CVP8_ZASCE</name>
<dbReference type="AlphaFoldDB" id="A0A6A6CVP8"/>
<sequence length="614" mass="68879">MSTVIYPPYSSLSLPNDQSSFRLLSIQGSVDVNSPIVTSLRLAQLDEKPEFEALSYHWGTGNATEDVLVNNEKLPVTPNLAAALRALRLQNKARVVWIDAICINQAYNPEKNLQVGLMRRIFATSSRVVVWLGHSDTLSHEAFKVMQKPAGKRYQNVLEAVLRRPWFRRVWVVQEVAFAPSVTVQCGSDTTEWDSIIRHCSQLGRLRSVIDPDAPPGSKHFHPSFYPRILDATRRKVQAGGRLPLLEALRSFRAFDSTRAVDKVYSILGLLEDPKVVTVAYDRPAEDVFREVAIYSIHTSQRLDLFRDCLPEEGHVPVNTWVPDWASKEQAVEHDIEYFAAEEPFGASCDSPFGDVAVGQHGSLQVSAQVIATIAELSQGLPSYEDIRKGILPSGRVLPSRRWFEVISHLLSIPESWSAIGCRINGDDGTLQDQYGTNETAMEALYNTLCNLAPPFSDLETARQFDKWMTFVEMFQSAARRWQTRIAQALPWMIVWLVSGPYAVLIVTMLLYHAWKGDIVLNPPRPPVIPFRSTWLLGRTDNDLLGIFPAPTFVAPRAISSRVGDAVMILKGGARPYVLRKEESKWRLIGDAYVHGIMHGAAFDESKCMTIELL</sequence>
<dbReference type="EMBL" id="ML993583">
    <property type="protein sequence ID" value="KAF2171191.1"/>
    <property type="molecule type" value="Genomic_DNA"/>
</dbReference>
<dbReference type="RefSeq" id="XP_033672080.1">
    <property type="nucleotide sequence ID" value="XM_033811589.1"/>
</dbReference>
<evidence type="ECO:0000313" key="3">
    <source>
        <dbReference type="EMBL" id="KAF2171191.1"/>
    </source>
</evidence>
<reference evidence="3" key="1">
    <citation type="journal article" date="2020" name="Stud. Mycol.">
        <title>101 Dothideomycetes genomes: a test case for predicting lifestyles and emergence of pathogens.</title>
        <authorList>
            <person name="Haridas S."/>
            <person name="Albert R."/>
            <person name="Binder M."/>
            <person name="Bloem J."/>
            <person name="Labutti K."/>
            <person name="Salamov A."/>
            <person name="Andreopoulos B."/>
            <person name="Baker S."/>
            <person name="Barry K."/>
            <person name="Bills G."/>
            <person name="Bluhm B."/>
            <person name="Cannon C."/>
            <person name="Castanera R."/>
            <person name="Culley D."/>
            <person name="Daum C."/>
            <person name="Ezra D."/>
            <person name="Gonzalez J."/>
            <person name="Henrissat B."/>
            <person name="Kuo A."/>
            <person name="Liang C."/>
            <person name="Lipzen A."/>
            <person name="Lutzoni F."/>
            <person name="Magnuson J."/>
            <person name="Mondo S."/>
            <person name="Nolan M."/>
            <person name="Ohm R."/>
            <person name="Pangilinan J."/>
            <person name="Park H.-J."/>
            <person name="Ramirez L."/>
            <person name="Alfaro M."/>
            <person name="Sun H."/>
            <person name="Tritt A."/>
            <person name="Yoshinaga Y."/>
            <person name="Zwiers L.-H."/>
            <person name="Turgeon B."/>
            <person name="Goodwin S."/>
            <person name="Spatafora J."/>
            <person name="Crous P."/>
            <person name="Grigoriev I."/>
        </authorList>
    </citation>
    <scope>NUCLEOTIDE SEQUENCE</scope>
    <source>
        <strain evidence="3">ATCC 36951</strain>
    </source>
</reference>
<keyword evidence="1" id="KW-0472">Membrane</keyword>
<proteinExistence type="predicted"/>
<feature type="transmembrane region" description="Helical" evidence="1">
    <location>
        <begin position="490"/>
        <end position="515"/>
    </location>
</feature>
<evidence type="ECO:0000313" key="4">
    <source>
        <dbReference type="Proteomes" id="UP000799537"/>
    </source>
</evidence>
<keyword evidence="1" id="KW-0812">Transmembrane</keyword>
<protein>
    <recommendedName>
        <fullName evidence="2">Heterokaryon incompatibility domain-containing protein</fullName>
    </recommendedName>
</protein>
<dbReference type="Proteomes" id="UP000799537">
    <property type="component" value="Unassembled WGS sequence"/>
</dbReference>
<keyword evidence="4" id="KW-1185">Reference proteome</keyword>
<evidence type="ECO:0000256" key="1">
    <source>
        <dbReference type="SAM" id="Phobius"/>
    </source>
</evidence>
<dbReference type="OrthoDB" id="3650780at2759"/>
<gene>
    <name evidence="3" type="ORF">M409DRAFT_50661</name>
</gene>
<keyword evidence="1" id="KW-1133">Transmembrane helix</keyword>
<dbReference type="InterPro" id="IPR010730">
    <property type="entry name" value="HET"/>
</dbReference>
<dbReference type="Pfam" id="PF06985">
    <property type="entry name" value="HET"/>
    <property type="match status" value="1"/>
</dbReference>
<accession>A0A6A6CVP8</accession>
<dbReference type="InterPro" id="IPR052895">
    <property type="entry name" value="HetReg/Transcr_Mod"/>
</dbReference>
<dbReference type="PANTHER" id="PTHR24148:SF64">
    <property type="entry name" value="HETEROKARYON INCOMPATIBILITY DOMAIN-CONTAINING PROTEIN"/>
    <property type="match status" value="1"/>
</dbReference>
<organism evidence="3 4">
    <name type="scientific">Zasmidium cellare ATCC 36951</name>
    <dbReference type="NCBI Taxonomy" id="1080233"/>
    <lineage>
        <taxon>Eukaryota</taxon>
        <taxon>Fungi</taxon>
        <taxon>Dikarya</taxon>
        <taxon>Ascomycota</taxon>
        <taxon>Pezizomycotina</taxon>
        <taxon>Dothideomycetes</taxon>
        <taxon>Dothideomycetidae</taxon>
        <taxon>Mycosphaerellales</taxon>
        <taxon>Mycosphaerellaceae</taxon>
        <taxon>Zasmidium</taxon>
    </lineage>
</organism>
<dbReference type="PANTHER" id="PTHR24148">
    <property type="entry name" value="ANKYRIN REPEAT DOMAIN-CONTAINING PROTEIN 39 HOMOLOG-RELATED"/>
    <property type="match status" value="1"/>
</dbReference>